<evidence type="ECO:0000313" key="2">
    <source>
        <dbReference type="Proteomes" id="UP000324222"/>
    </source>
</evidence>
<protein>
    <submittedName>
        <fullName evidence="1">Uncharacterized protein</fullName>
    </submittedName>
</protein>
<name>A0A5B7GS29_PORTR</name>
<comment type="caution">
    <text evidence="1">The sequence shown here is derived from an EMBL/GenBank/DDBJ whole genome shotgun (WGS) entry which is preliminary data.</text>
</comment>
<accession>A0A5B7GS29</accession>
<reference evidence="1 2" key="1">
    <citation type="submission" date="2019-05" db="EMBL/GenBank/DDBJ databases">
        <title>Another draft genome of Portunus trituberculatus and its Hox gene families provides insights of decapod evolution.</title>
        <authorList>
            <person name="Jeong J.-H."/>
            <person name="Song I."/>
            <person name="Kim S."/>
            <person name="Choi T."/>
            <person name="Kim D."/>
            <person name="Ryu S."/>
            <person name="Kim W."/>
        </authorList>
    </citation>
    <scope>NUCLEOTIDE SEQUENCE [LARGE SCALE GENOMIC DNA]</scope>
    <source>
        <tissue evidence="1">Muscle</tissue>
    </source>
</reference>
<organism evidence="1 2">
    <name type="scientific">Portunus trituberculatus</name>
    <name type="common">Swimming crab</name>
    <name type="synonym">Neptunus trituberculatus</name>
    <dbReference type="NCBI Taxonomy" id="210409"/>
    <lineage>
        <taxon>Eukaryota</taxon>
        <taxon>Metazoa</taxon>
        <taxon>Ecdysozoa</taxon>
        <taxon>Arthropoda</taxon>
        <taxon>Crustacea</taxon>
        <taxon>Multicrustacea</taxon>
        <taxon>Malacostraca</taxon>
        <taxon>Eumalacostraca</taxon>
        <taxon>Eucarida</taxon>
        <taxon>Decapoda</taxon>
        <taxon>Pleocyemata</taxon>
        <taxon>Brachyura</taxon>
        <taxon>Eubrachyura</taxon>
        <taxon>Portunoidea</taxon>
        <taxon>Portunidae</taxon>
        <taxon>Portuninae</taxon>
        <taxon>Portunus</taxon>
    </lineage>
</organism>
<evidence type="ECO:0000313" key="1">
    <source>
        <dbReference type="EMBL" id="MPC59997.1"/>
    </source>
</evidence>
<sequence length="90" mass="9987">MCVPIEKNVASEKLLMLHKASRVSSRSPGVLNPAMHITGCYVLVFRPPPAEPSTFPPTPRLLPTLSPPSHRPPVSLPQPLFVMFSSLWFR</sequence>
<keyword evidence="2" id="KW-1185">Reference proteome</keyword>
<proteinExistence type="predicted"/>
<dbReference type="Proteomes" id="UP000324222">
    <property type="component" value="Unassembled WGS sequence"/>
</dbReference>
<gene>
    <name evidence="1" type="ORF">E2C01_054032</name>
</gene>
<dbReference type="AlphaFoldDB" id="A0A5B7GS29"/>
<dbReference type="EMBL" id="VSRR010017066">
    <property type="protein sequence ID" value="MPC59997.1"/>
    <property type="molecule type" value="Genomic_DNA"/>
</dbReference>